<dbReference type="Gene3D" id="3.40.50.2000">
    <property type="entry name" value="Glycogen Phosphorylase B"/>
    <property type="match status" value="2"/>
</dbReference>
<dbReference type="GO" id="GO:0051301">
    <property type="term" value="P:cell division"/>
    <property type="evidence" value="ECO:0007669"/>
    <property type="project" value="UniProtKB-KW"/>
</dbReference>
<dbReference type="PANTHER" id="PTHR21015:SF27">
    <property type="entry name" value="UDP-N-ACETYLGLUCOSAMINE--N-ACETYLMURAMYL-(PENTAPEPTIDE) PYROPHOSPHORYL-UNDECAPRENOL N-ACETYLGLUCOSAMINE TRANSFERASE"/>
    <property type="match status" value="1"/>
</dbReference>
<dbReference type="RefSeq" id="WP_085030648.1">
    <property type="nucleotide sequence ID" value="NZ_CP020772.1"/>
</dbReference>
<dbReference type="Pfam" id="PF03033">
    <property type="entry name" value="Glyco_transf_28"/>
    <property type="match status" value="1"/>
</dbReference>
<feature type="binding site" evidence="10">
    <location>
        <position position="291"/>
    </location>
    <ligand>
        <name>UDP-N-acetyl-alpha-D-glucosamine</name>
        <dbReference type="ChEBI" id="CHEBI:57705"/>
    </ligand>
</feature>
<dbReference type="AlphaFoldDB" id="A0A1W5ZY45"/>
<dbReference type="STRING" id="402384.HM131_15610"/>
<comment type="pathway">
    <text evidence="10">Cell wall biogenesis; peptidoglycan biosynthesis.</text>
</comment>
<dbReference type="InterPro" id="IPR007235">
    <property type="entry name" value="Glyco_trans_28_C"/>
</dbReference>
<dbReference type="GO" id="GO:0009252">
    <property type="term" value="P:peptidoglycan biosynthetic process"/>
    <property type="evidence" value="ECO:0007669"/>
    <property type="project" value="UniProtKB-UniRule"/>
</dbReference>
<comment type="caution">
    <text evidence="10">Lacks conserved residue(s) required for the propagation of feature annotation.</text>
</comment>
<dbReference type="OrthoDB" id="9808936at2"/>
<evidence type="ECO:0000256" key="3">
    <source>
        <dbReference type="ARBA" id="ARBA00022676"/>
    </source>
</evidence>
<reference evidence="13 14" key="1">
    <citation type="submission" date="2017-04" db="EMBL/GenBank/DDBJ databases">
        <title>The whole genome sequencing and assembly of Halobacillus mangrovi strain.</title>
        <authorList>
            <person name="Lee S.-J."/>
            <person name="Park M.-K."/>
            <person name="Kim J.-Y."/>
            <person name="Lee Y.-J."/>
            <person name="Yi H."/>
            <person name="Bahn Y.-S."/>
            <person name="Kim J.F."/>
            <person name="Lee D.-W."/>
        </authorList>
    </citation>
    <scope>NUCLEOTIDE SEQUENCE [LARGE SCALE GENOMIC DNA]</scope>
    <source>
        <strain evidence="13 14">KTB 131</strain>
    </source>
</reference>
<dbReference type="SUPFAM" id="SSF53756">
    <property type="entry name" value="UDP-Glycosyltransferase/glycogen phosphorylase"/>
    <property type="match status" value="1"/>
</dbReference>
<evidence type="ECO:0000256" key="1">
    <source>
        <dbReference type="ARBA" id="ARBA00022475"/>
    </source>
</evidence>
<evidence type="ECO:0000256" key="10">
    <source>
        <dbReference type="HAMAP-Rule" id="MF_00033"/>
    </source>
</evidence>
<feature type="binding site" evidence="10">
    <location>
        <position position="197"/>
    </location>
    <ligand>
        <name>UDP-N-acetyl-alpha-D-glucosamine</name>
        <dbReference type="ChEBI" id="CHEBI:57705"/>
    </ligand>
</feature>
<dbReference type="KEGG" id="hmn:HM131_15610"/>
<evidence type="ECO:0000259" key="11">
    <source>
        <dbReference type="Pfam" id="PF03033"/>
    </source>
</evidence>
<dbReference type="GO" id="GO:0051991">
    <property type="term" value="F:UDP-N-acetyl-D-glucosamine:N-acetylmuramoyl-L-alanyl-D-glutamyl-meso-2,6-diaminopimelyl-D-alanyl-D-alanine-diphosphoundecaprenol 4-beta-N-acetylglucosaminlytransferase activity"/>
    <property type="evidence" value="ECO:0007669"/>
    <property type="project" value="RHEA"/>
</dbReference>
<comment type="similarity">
    <text evidence="10">Belongs to the glycosyltransferase 28 family. MurG subfamily.</text>
</comment>
<dbReference type="GO" id="GO:0005975">
    <property type="term" value="P:carbohydrate metabolic process"/>
    <property type="evidence" value="ECO:0007669"/>
    <property type="project" value="InterPro"/>
</dbReference>
<dbReference type="EMBL" id="CP020772">
    <property type="protein sequence ID" value="ARI78189.1"/>
    <property type="molecule type" value="Genomic_DNA"/>
</dbReference>
<evidence type="ECO:0000256" key="6">
    <source>
        <dbReference type="ARBA" id="ARBA00022984"/>
    </source>
</evidence>
<accession>A0A1W5ZY45</accession>
<sequence>MSQKRILFTGGGTAGHVIVNLALIPEFQKQGYTVDYIGSYEGIERQLIESMEGVTYHGISTGKLRRYMSKENLKDPFKVMKGLLQALRIIGKRKPQVIFSKGGFVSVPVVAAAKLRSVPTIIHESDYTPGLANKLSFPFAKKILATFPETMNHLPEGKGEYIGAVVRDELFEGQRAKGLSYCGFHKQKPVILVMGGSTGSKALNDAVRHNLDELLKDVQVVHLCGKGHKDPSINRQGYAQFEYVNEELKDLFAATDYIVSRAGSNAIFEFLALKKPMLLIPLSRKVSRGDQILNADSFVKQGYAHKLEEEELTDERFLKEIHELMANKEKLLSQMESYQSQKTKDKVISLIQDYEKSK</sequence>
<keyword evidence="4 10" id="KW-0808">Transferase</keyword>
<gene>
    <name evidence="10" type="primary">murG</name>
    <name evidence="13" type="ORF">HM131_15610</name>
</gene>
<dbReference type="PANTHER" id="PTHR21015">
    <property type="entry name" value="UDP-N-ACETYLGLUCOSAMINE--N-ACETYLMURAMYL-(PENTAPEPTIDE) PYROPHOSPHORYL-UNDECAPRENOL N-ACETYLGLUCOSAMINE TRANSFERASE 1"/>
    <property type="match status" value="1"/>
</dbReference>
<dbReference type="GO" id="GO:0008360">
    <property type="term" value="P:regulation of cell shape"/>
    <property type="evidence" value="ECO:0007669"/>
    <property type="project" value="UniProtKB-KW"/>
</dbReference>
<evidence type="ECO:0000313" key="14">
    <source>
        <dbReference type="Proteomes" id="UP000192527"/>
    </source>
</evidence>
<proteinExistence type="inferred from homology"/>
<protein>
    <recommendedName>
        <fullName evidence="10">UDP-N-acetylglucosamine--N-acetylmuramyl-(pentapeptide) pyrophosphoryl-undecaprenol N-acetylglucosamine transferase</fullName>
        <ecNumber evidence="10">2.4.1.227</ecNumber>
    </recommendedName>
    <alternativeName>
        <fullName evidence="10">Undecaprenyl-PP-MurNAc-pentapeptide-UDPGlcNAc GlcNAc transferase</fullName>
    </alternativeName>
</protein>
<keyword evidence="3 10" id="KW-0328">Glycosyltransferase</keyword>
<evidence type="ECO:0000256" key="7">
    <source>
        <dbReference type="ARBA" id="ARBA00023136"/>
    </source>
</evidence>
<evidence type="ECO:0000256" key="2">
    <source>
        <dbReference type="ARBA" id="ARBA00022618"/>
    </source>
</evidence>
<keyword evidence="1 10" id="KW-1003">Cell membrane</keyword>
<dbReference type="GO" id="GO:0005886">
    <property type="term" value="C:plasma membrane"/>
    <property type="evidence" value="ECO:0007669"/>
    <property type="project" value="UniProtKB-SubCell"/>
</dbReference>
<dbReference type="CDD" id="cd03785">
    <property type="entry name" value="GT28_MurG"/>
    <property type="match status" value="1"/>
</dbReference>
<comment type="catalytic activity">
    <reaction evidence="10">
        <text>di-trans,octa-cis-undecaprenyl diphospho-N-acetyl-alpha-D-muramoyl-L-alanyl-D-glutamyl-meso-2,6-diaminopimeloyl-D-alanyl-D-alanine + UDP-N-acetyl-alpha-D-glucosamine = di-trans,octa-cis-undecaprenyl diphospho-[N-acetyl-alpha-D-glucosaminyl-(1-&gt;4)]-N-acetyl-alpha-D-muramoyl-L-alanyl-D-glutamyl-meso-2,6-diaminopimeloyl-D-alanyl-D-alanine + UDP + H(+)</text>
        <dbReference type="Rhea" id="RHEA:31227"/>
        <dbReference type="ChEBI" id="CHEBI:15378"/>
        <dbReference type="ChEBI" id="CHEBI:57705"/>
        <dbReference type="ChEBI" id="CHEBI:58223"/>
        <dbReference type="ChEBI" id="CHEBI:61387"/>
        <dbReference type="ChEBI" id="CHEBI:61388"/>
        <dbReference type="EC" id="2.4.1.227"/>
    </reaction>
</comment>
<feature type="binding site" evidence="10">
    <location>
        <position position="167"/>
    </location>
    <ligand>
        <name>UDP-N-acetyl-alpha-D-glucosamine</name>
        <dbReference type="ChEBI" id="CHEBI:57705"/>
    </ligand>
</feature>
<keyword evidence="6 10" id="KW-0573">Peptidoglycan synthesis</keyword>
<feature type="domain" description="Glycosyl transferase family 28 C-terminal" evidence="12">
    <location>
        <begin position="190"/>
        <end position="344"/>
    </location>
</feature>
<keyword evidence="14" id="KW-1185">Reference proteome</keyword>
<dbReference type="UniPathway" id="UPA00219"/>
<dbReference type="Pfam" id="PF04101">
    <property type="entry name" value="Glyco_tran_28_C"/>
    <property type="match status" value="1"/>
</dbReference>
<dbReference type="GO" id="GO:0050511">
    <property type="term" value="F:undecaprenyldiphospho-muramoylpentapeptide beta-N-acetylglucosaminyltransferase activity"/>
    <property type="evidence" value="ECO:0007669"/>
    <property type="project" value="UniProtKB-UniRule"/>
</dbReference>
<dbReference type="Proteomes" id="UP000192527">
    <property type="component" value="Chromosome"/>
</dbReference>
<evidence type="ECO:0000256" key="5">
    <source>
        <dbReference type="ARBA" id="ARBA00022960"/>
    </source>
</evidence>
<evidence type="ECO:0000256" key="9">
    <source>
        <dbReference type="ARBA" id="ARBA00023316"/>
    </source>
</evidence>
<keyword evidence="9 10" id="KW-0961">Cell wall biogenesis/degradation</keyword>
<dbReference type="InterPro" id="IPR006009">
    <property type="entry name" value="GlcNAc_MurG"/>
</dbReference>
<organism evidence="13 14">
    <name type="scientific">Halobacillus mangrovi</name>
    <dbReference type="NCBI Taxonomy" id="402384"/>
    <lineage>
        <taxon>Bacteria</taxon>
        <taxon>Bacillati</taxon>
        <taxon>Bacillota</taxon>
        <taxon>Bacilli</taxon>
        <taxon>Bacillales</taxon>
        <taxon>Bacillaceae</taxon>
        <taxon>Halobacillus</taxon>
    </lineage>
</organism>
<evidence type="ECO:0000256" key="4">
    <source>
        <dbReference type="ARBA" id="ARBA00022679"/>
    </source>
</evidence>
<dbReference type="InterPro" id="IPR004276">
    <property type="entry name" value="GlycoTrans_28_N"/>
</dbReference>
<dbReference type="NCBIfam" id="NF009102">
    <property type="entry name" value="PRK12446.1"/>
    <property type="match status" value="1"/>
</dbReference>
<comment type="function">
    <text evidence="10">Cell wall formation. Catalyzes the transfer of a GlcNAc subunit on undecaprenyl-pyrophosphoryl-MurNAc-pentapeptide (lipid intermediate I) to form undecaprenyl-pyrophosphoryl-MurNAc-(pentapeptide)GlcNAc (lipid intermediate II).</text>
</comment>
<dbReference type="EC" id="2.4.1.227" evidence="10"/>
<evidence type="ECO:0000259" key="12">
    <source>
        <dbReference type="Pfam" id="PF04101"/>
    </source>
</evidence>
<keyword evidence="7 10" id="KW-0472">Membrane</keyword>
<evidence type="ECO:0000256" key="8">
    <source>
        <dbReference type="ARBA" id="ARBA00023306"/>
    </source>
</evidence>
<evidence type="ECO:0000313" key="13">
    <source>
        <dbReference type="EMBL" id="ARI78189.1"/>
    </source>
</evidence>
<dbReference type="HAMAP" id="MF_00033">
    <property type="entry name" value="MurG"/>
    <property type="match status" value="1"/>
</dbReference>
<keyword evidence="2 10" id="KW-0132">Cell division</keyword>
<name>A0A1W5ZY45_9BACI</name>
<keyword evidence="5 10" id="KW-0133">Cell shape</keyword>
<feature type="domain" description="Glycosyltransferase family 28 N-terminal" evidence="11">
    <location>
        <begin position="6"/>
        <end position="144"/>
    </location>
</feature>
<comment type="subcellular location">
    <subcellularLocation>
        <location evidence="10">Cell membrane</location>
        <topology evidence="10">Peripheral membrane protein</topology>
        <orientation evidence="10">Cytoplasmic side</orientation>
    </subcellularLocation>
</comment>
<keyword evidence="8 10" id="KW-0131">Cell cycle</keyword>
<feature type="binding site" evidence="10">
    <location>
        <begin position="13"/>
        <end position="15"/>
    </location>
    <ligand>
        <name>UDP-N-acetyl-alpha-D-glucosamine</name>
        <dbReference type="ChEBI" id="CHEBI:57705"/>
    </ligand>
</feature>
<dbReference type="GO" id="GO:0071555">
    <property type="term" value="P:cell wall organization"/>
    <property type="evidence" value="ECO:0007669"/>
    <property type="project" value="UniProtKB-KW"/>
</dbReference>